<dbReference type="KEGG" id="cfl:Cfla_2453"/>
<dbReference type="eggNOG" id="ENOG5033029">
    <property type="taxonomic scope" value="Bacteria"/>
</dbReference>
<name>D5UHM0_CELFN</name>
<dbReference type="OrthoDB" id="9810670at2"/>
<proteinExistence type="predicted"/>
<dbReference type="STRING" id="446466.Cfla_2453"/>
<gene>
    <name evidence="1" type="ordered locus">Cfla_2453</name>
</gene>
<dbReference type="RefSeq" id="WP_013117674.1">
    <property type="nucleotide sequence ID" value="NC_014151.1"/>
</dbReference>
<evidence type="ECO:0000313" key="1">
    <source>
        <dbReference type="EMBL" id="ADG75341.1"/>
    </source>
</evidence>
<protein>
    <submittedName>
        <fullName evidence="1">Uncharacterized protein</fullName>
    </submittedName>
</protein>
<accession>D5UHM0</accession>
<keyword evidence="2" id="KW-1185">Reference proteome</keyword>
<reference evidence="1 2" key="1">
    <citation type="journal article" date="2010" name="Stand. Genomic Sci.">
        <title>Complete genome sequence of Cellulomonas flavigena type strain (134).</title>
        <authorList>
            <person name="Abt B."/>
            <person name="Foster B."/>
            <person name="Lapidus A."/>
            <person name="Clum A."/>
            <person name="Sun H."/>
            <person name="Pukall R."/>
            <person name="Lucas S."/>
            <person name="Glavina Del Rio T."/>
            <person name="Nolan M."/>
            <person name="Tice H."/>
            <person name="Cheng J.F."/>
            <person name="Pitluck S."/>
            <person name="Liolios K."/>
            <person name="Ivanova N."/>
            <person name="Mavromatis K."/>
            <person name="Ovchinnikova G."/>
            <person name="Pati A."/>
            <person name="Goodwin L."/>
            <person name="Chen A."/>
            <person name="Palaniappan K."/>
            <person name="Land M."/>
            <person name="Hauser L."/>
            <person name="Chang Y.J."/>
            <person name="Jeffries C.D."/>
            <person name="Rohde M."/>
            <person name="Goker M."/>
            <person name="Woyke T."/>
            <person name="Bristow J."/>
            <person name="Eisen J.A."/>
            <person name="Markowitz V."/>
            <person name="Hugenholtz P."/>
            <person name="Kyrpides N.C."/>
            <person name="Klenk H.P."/>
        </authorList>
    </citation>
    <scope>NUCLEOTIDE SEQUENCE [LARGE SCALE GENOMIC DNA]</scope>
    <source>
        <strain evidence="2">ATCC 482 / DSM 20109 / BCRC 11376 / JCM 18109 / NBRC 3775 / NCIMB 8073 / NRS 134</strain>
    </source>
</reference>
<dbReference type="Proteomes" id="UP000000849">
    <property type="component" value="Chromosome"/>
</dbReference>
<organism evidence="1 2">
    <name type="scientific">Cellulomonas flavigena (strain ATCC 482 / DSM 20109 / BCRC 11376 / JCM 18109 / NBRC 3775 / NCIMB 8073 / NRS 134)</name>
    <dbReference type="NCBI Taxonomy" id="446466"/>
    <lineage>
        <taxon>Bacteria</taxon>
        <taxon>Bacillati</taxon>
        <taxon>Actinomycetota</taxon>
        <taxon>Actinomycetes</taxon>
        <taxon>Micrococcales</taxon>
        <taxon>Cellulomonadaceae</taxon>
        <taxon>Cellulomonas</taxon>
    </lineage>
</organism>
<dbReference type="PROSITE" id="PS51318">
    <property type="entry name" value="TAT"/>
    <property type="match status" value="1"/>
</dbReference>
<dbReference type="AlphaFoldDB" id="D5UHM0"/>
<evidence type="ECO:0000313" key="2">
    <source>
        <dbReference type="Proteomes" id="UP000000849"/>
    </source>
</evidence>
<dbReference type="InterPro" id="IPR006311">
    <property type="entry name" value="TAT_signal"/>
</dbReference>
<dbReference type="HOGENOM" id="CLU_093866_0_0_11"/>
<dbReference type="EMBL" id="CP001964">
    <property type="protein sequence ID" value="ADG75341.1"/>
    <property type="molecule type" value="Genomic_DNA"/>
</dbReference>
<sequence length="215" mass="21180">MTTHAAGDAVGTGLTRRTVLRIGAGVAAVAALPVGAARAAASAPGTMPAGPAGALPSVPLEGTGLDVALHGGDPATVLTHVARRFHYEVRTVRAAVGQRTEPGASPRALAHADGTAVHLDPGASPVGASGTLEMHEVAALRAVLADCDGLVAWGGDDAEPCEGHLRLAVAADDPAVARLADRLAGRHGAAADLAARGPEALARAEQVRVEGAVGS</sequence>